<evidence type="ECO:0000313" key="2">
    <source>
        <dbReference type="Proteomes" id="UP000282759"/>
    </source>
</evidence>
<accession>A0A437MTC4</accession>
<dbReference type="AlphaFoldDB" id="A0A437MTC4"/>
<dbReference type="RefSeq" id="WP_127704634.1">
    <property type="nucleotide sequence ID" value="NZ_SACK01000003.1"/>
</dbReference>
<protein>
    <recommendedName>
        <fullName evidence="3">Lipoprotein</fullName>
    </recommendedName>
</protein>
<evidence type="ECO:0008006" key="3">
    <source>
        <dbReference type="Google" id="ProtNLM"/>
    </source>
</evidence>
<gene>
    <name evidence="1" type="ORF">EOD41_09790</name>
</gene>
<proteinExistence type="predicted"/>
<organism evidence="1 2">
    <name type="scientific">Mucilaginibacter limnophilus</name>
    <dbReference type="NCBI Taxonomy" id="1932778"/>
    <lineage>
        <taxon>Bacteria</taxon>
        <taxon>Pseudomonadati</taxon>
        <taxon>Bacteroidota</taxon>
        <taxon>Sphingobacteriia</taxon>
        <taxon>Sphingobacteriales</taxon>
        <taxon>Sphingobacteriaceae</taxon>
        <taxon>Mucilaginibacter</taxon>
    </lineage>
</organism>
<comment type="caution">
    <text evidence="1">The sequence shown here is derived from an EMBL/GenBank/DDBJ whole genome shotgun (WGS) entry which is preliminary data.</text>
</comment>
<name>A0A437MTC4_9SPHI</name>
<evidence type="ECO:0000313" key="1">
    <source>
        <dbReference type="EMBL" id="RVU00917.1"/>
    </source>
</evidence>
<dbReference type="EMBL" id="SACK01000003">
    <property type="protein sequence ID" value="RVU00917.1"/>
    <property type="molecule type" value="Genomic_DNA"/>
</dbReference>
<dbReference type="OrthoDB" id="756984at2"/>
<dbReference type="PROSITE" id="PS51257">
    <property type="entry name" value="PROKAR_LIPOPROTEIN"/>
    <property type="match status" value="1"/>
</dbReference>
<dbReference type="Proteomes" id="UP000282759">
    <property type="component" value="Unassembled WGS sequence"/>
</dbReference>
<reference evidence="1 2" key="1">
    <citation type="submission" date="2019-01" db="EMBL/GenBank/DDBJ databases">
        <authorList>
            <person name="Chen W.-M."/>
        </authorList>
    </citation>
    <scope>NUCLEOTIDE SEQUENCE [LARGE SCALE GENOMIC DNA]</scope>
    <source>
        <strain evidence="1 2">YBJ-36</strain>
    </source>
</reference>
<keyword evidence="2" id="KW-1185">Reference proteome</keyword>
<sequence length="175" mass="19275">MTKLNYPLLLVLSAALFISACKKDKKKEPAIDEKNLTTCPAGANCEYLFTEYADVSNNGALKAGGYRLFWNTAERPGIKNQIFIKAPVNKQSFELSANDIQQGKVLTITSCSVCNTIPFKPVGGWVKGKNTTPNVAADKAKWLVEATIYQEAENDASIKDTITLKQYFNANFVIN</sequence>